<organism evidence="3 4">
    <name type="scientific">Exiguobacterium sibiricum (strain DSM 17290 / CCUG 55495 / CIP 109462 / JCM 13490 / 255-15)</name>
    <dbReference type="NCBI Taxonomy" id="262543"/>
    <lineage>
        <taxon>Bacteria</taxon>
        <taxon>Bacillati</taxon>
        <taxon>Bacillota</taxon>
        <taxon>Bacilli</taxon>
        <taxon>Bacillales</taxon>
        <taxon>Bacillales Family XII. Incertae Sedis</taxon>
        <taxon>Exiguobacterium</taxon>
    </lineage>
</organism>
<feature type="chain" id="PRO_5002773204" description="DUF4825 domain-containing protein" evidence="1">
    <location>
        <begin position="25"/>
        <end position="164"/>
    </location>
</feature>
<dbReference type="HOGENOM" id="CLU_129175_1_0_9"/>
<keyword evidence="1" id="KW-0732">Signal</keyword>
<dbReference type="eggNOG" id="ENOG5030KNJ">
    <property type="taxonomic scope" value="Bacteria"/>
</dbReference>
<evidence type="ECO:0000259" key="2">
    <source>
        <dbReference type="Pfam" id="PF16107"/>
    </source>
</evidence>
<dbReference type="RefSeq" id="WP_012370227.1">
    <property type="nucleotide sequence ID" value="NC_010556.1"/>
</dbReference>
<accession>B1YFD0</accession>
<name>B1YFD0_EXIS2</name>
<evidence type="ECO:0000313" key="4">
    <source>
        <dbReference type="Proteomes" id="UP000001681"/>
    </source>
</evidence>
<dbReference type="STRING" id="262543.Exig_1334"/>
<dbReference type="EMBL" id="CP001022">
    <property type="protein sequence ID" value="ACB60806.1"/>
    <property type="molecule type" value="Genomic_DNA"/>
</dbReference>
<dbReference type="Pfam" id="PF16107">
    <property type="entry name" value="DUF4825"/>
    <property type="match status" value="1"/>
</dbReference>
<reference evidence="4" key="3">
    <citation type="submission" date="2008-04" db="EMBL/GenBank/DDBJ databases">
        <title>Complete sequence of chromosome of Exiguobacterium sibiricum 255-15.</title>
        <authorList>
            <consortium name="US DOE Joint Genome Institute"/>
            <person name="Copeland A."/>
            <person name="Lucas S."/>
            <person name="Lapidus A."/>
            <person name="Glavina del Rio T."/>
            <person name="Dalin E."/>
            <person name="Tice H."/>
            <person name="Bruce D."/>
            <person name="Goodwin L."/>
            <person name="Pitluck S."/>
            <person name="Kiss H."/>
            <person name="Chertkov O."/>
            <person name="Monk C."/>
            <person name="Brettin T."/>
            <person name="Detter J.C."/>
            <person name="Han C."/>
            <person name="Kuske C.R."/>
            <person name="Schmutz J."/>
            <person name="Larimer F."/>
            <person name="Land M."/>
            <person name="Hauser L."/>
            <person name="Kyrpides N."/>
            <person name="Mikhailova N."/>
            <person name="Vishnivetskaya T."/>
            <person name="Rodrigues D.F."/>
            <person name="Gilichinsky D."/>
            <person name="Tiedje J."/>
            <person name="Richardson P."/>
        </authorList>
    </citation>
    <scope>NUCLEOTIDE SEQUENCE [LARGE SCALE GENOMIC DNA]</scope>
    <source>
        <strain evidence="4">DSM 17290 / CIP 109462 / JCM 13490 / 255-15</strain>
    </source>
</reference>
<reference evidence="3 4" key="2">
    <citation type="journal article" date="2008" name="BMC Genomics">
        <title>Architecture of thermal adaptation in an Exiguobacterium sibiricum strain isolated from 3 million year old permafrost: a genome and transcriptome approach.</title>
        <authorList>
            <person name="Rodrigues D.F."/>
            <person name="Ivanova N."/>
            <person name="He Z."/>
            <person name="Huebner M."/>
            <person name="Zhou J."/>
            <person name="Tiedje J.M."/>
        </authorList>
    </citation>
    <scope>NUCLEOTIDE SEQUENCE [LARGE SCALE GENOMIC DNA]</scope>
    <source>
        <strain evidence="4">DSM 17290 / CIP 109462 / JCM 13490 / 255-15</strain>
    </source>
</reference>
<protein>
    <recommendedName>
        <fullName evidence="2">DUF4825 domain-containing protein</fullName>
    </recommendedName>
</protein>
<keyword evidence="4" id="KW-1185">Reference proteome</keyword>
<feature type="signal peptide" evidence="1">
    <location>
        <begin position="1"/>
        <end position="24"/>
    </location>
</feature>
<evidence type="ECO:0000313" key="3">
    <source>
        <dbReference type="EMBL" id="ACB60806.1"/>
    </source>
</evidence>
<feature type="domain" description="DUF4825" evidence="2">
    <location>
        <begin position="31"/>
        <end position="119"/>
    </location>
</feature>
<reference evidence="3 4" key="1">
    <citation type="journal article" date="2006" name="Extremophiles">
        <title>Characterization of Exiguobacterium isolates from the Siberian permafrost. Description of Exiguobacterium sibiricum sp. nov.</title>
        <authorList>
            <person name="Rodrigues D.F."/>
            <person name="Goris J."/>
            <person name="Vishnivetskaya T."/>
            <person name="Gilichinsky D."/>
            <person name="Thomashow M.F."/>
            <person name="Tiedje J.M."/>
        </authorList>
    </citation>
    <scope>NUCLEOTIDE SEQUENCE [LARGE SCALE GENOMIC DNA]</scope>
    <source>
        <strain evidence="4">DSM 17290 / CIP 109462 / JCM 13490 / 255-15</strain>
    </source>
</reference>
<gene>
    <name evidence="3" type="ordered locus">Exig_1334</name>
</gene>
<evidence type="ECO:0000256" key="1">
    <source>
        <dbReference type="SAM" id="SignalP"/>
    </source>
</evidence>
<dbReference type="Proteomes" id="UP000001681">
    <property type="component" value="Chromosome"/>
</dbReference>
<dbReference type="AlphaFoldDB" id="B1YFD0"/>
<proteinExistence type="predicted"/>
<sequence>MKRILIPFLSVACLVLMWNGYSQHADSKTDLFHYKHSVVGNNSAVTNIVKELAHHQELRQIALQTKQTPYGMHLTYKDIETENIEQEIKETVLFNATYLFVLVDNVERITFTFPDYKYTVTRDQLDHWYGQPLSTIKQEQEVKQLLQHQLKSETKINQFFADLS</sequence>
<dbReference type="KEGG" id="esi:Exig_1334"/>
<dbReference type="OrthoDB" id="2352542at2"/>
<dbReference type="InterPro" id="IPR032250">
    <property type="entry name" value="DUF4825"/>
</dbReference>